<accession>A0A931F9Q0</accession>
<dbReference type="SUPFAM" id="SSF48008">
    <property type="entry name" value="GntR ligand-binding domain-like"/>
    <property type="match status" value="1"/>
</dbReference>
<dbReference type="RefSeq" id="WP_270454843.1">
    <property type="nucleotide sequence ID" value="NZ_JADPIE010000007.1"/>
</dbReference>
<protein>
    <submittedName>
        <fullName evidence="5">FCD domain-containing protein</fullName>
    </submittedName>
</protein>
<evidence type="ECO:0000256" key="2">
    <source>
        <dbReference type="ARBA" id="ARBA00023125"/>
    </source>
</evidence>
<keyword evidence="3" id="KW-0804">Transcription</keyword>
<dbReference type="Proteomes" id="UP000621436">
    <property type="component" value="Unassembled WGS sequence"/>
</dbReference>
<proteinExistence type="predicted"/>
<dbReference type="EMBL" id="JADPIE010000007">
    <property type="protein sequence ID" value="MBF8437818.1"/>
    <property type="molecule type" value="Genomic_DNA"/>
</dbReference>
<evidence type="ECO:0000259" key="4">
    <source>
        <dbReference type="SMART" id="SM00895"/>
    </source>
</evidence>
<comment type="caution">
    <text evidence="5">The sequence shown here is derived from an EMBL/GenBank/DDBJ whole genome shotgun (WGS) entry which is preliminary data.</text>
</comment>
<gene>
    <name evidence="5" type="ORF">I0Q91_12040</name>
</gene>
<sequence length="242" mass="28235">MSEIEISDKEYEILSIIESIEGPVGSGIISQKISRDYDSFSEATIGRILRRLDKKGLTEKEPYRGRLLSEKGKVTLKEYRLDRRMKNEIDKFLDLTKVERRQELLDMLVARRAIEREVVRLVTEKISDAEFEKLREIIKRHHTDFEKGESYGQGDKNFHLMLAEIAGNSFLEASLKMIRNNEDYSPALEQMRTIVGSKIVWDHNQILKAIESGDPDRAEEAMVEHIENIINDIKVYWETDFE</sequence>
<dbReference type="PANTHER" id="PTHR43537:SF49">
    <property type="entry name" value="TRANSCRIPTIONAL REGULATORY PROTEIN"/>
    <property type="match status" value="1"/>
</dbReference>
<evidence type="ECO:0000313" key="5">
    <source>
        <dbReference type="EMBL" id="MBF8437818.1"/>
    </source>
</evidence>
<feature type="domain" description="GntR C-terminal" evidence="4">
    <location>
        <begin position="106"/>
        <end position="228"/>
    </location>
</feature>
<dbReference type="InterPro" id="IPR013668">
    <property type="entry name" value="RNase_R_HTH_12"/>
</dbReference>
<keyword evidence="2" id="KW-0238">DNA-binding</keyword>
<reference evidence="5" key="1">
    <citation type="submission" date="2020-11" db="EMBL/GenBank/DDBJ databases">
        <title>Halonatronomonas betainensis gen. nov., sp. nov. a novel haloalkaliphilic representative of the family Halanaerobiacae capable of betaine degradation.</title>
        <authorList>
            <person name="Boltyanskaya Y."/>
            <person name="Kevbrin V."/>
            <person name="Detkova E."/>
            <person name="Grouzdev D.S."/>
            <person name="Koziaeva V."/>
            <person name="Zhilina T."/>
        </authorList>
    </citation>
    <scope>NUCLEOTIDE SEQUENCE</scope>
    <source>
        <strain evidence="5">Z-7014</strain>
    </source>
</reference>
<dbReference type="Gene3D" id="1.10.10.10">
    <property type="entry name" value="Winged helix-like DNA-binding domain superfamily/Winged helix DNA-binding domain"/>
    <property type="match status" value="1"/>
</dbReference>
<dbReference type="Gene3D" id="1.20.120.530">
    <property type="entry name" value="GntR ligand-binding domain-like"/>
    <property type="match status" value="1"/>
</dbReference>
<dbReference type="InterPro" id="IPR036390">
    <property type="entry name" value="WH_DNA-bd_sf"/>
</dbReference>
<dbReference type="InterPro" id="IPR008920">
    <property type="entry name" value="TF_FadR/GntR_C"/>
</dbReference>
<evidence type="ECO:0000313" key="6">
    <source>
        <dbReference type="Proteomes" id="UP000621436"/>
    </source>
</evidence>
<evidence type="ECO:0000256" key="1">
    <source>
        <dbReference type="ARBA" id="ARBA00023015"/>
    </source>
</evidence>
<dbReference type="InterPro" id="IPR036388">
    <property type="entry name" value="WH-like_DNA-bd_sf"/>
</dbReference>
<dbReference type="AlphaFoldDB" id="A0A931F9Q0"/>
<dbReference type="Pfam" id="PF08461">
    <property type="entry name" value="WHD_RNase_R"/>
    <property type="match status" value="1"/>
</dbReference>
<dbReference type="GO" id="GO:0003677">
    <property type="term" value="F:DNA binding"/>
    <property type="evidence" value="ECO:0007669"/>
    <property type="project" value="UniProtKB-KW"/>
</dbReference>
<dbReference type="SMART" id="SM00895">
    <property type="entry name" value="FCD"/>
    <property type="match status" value="1"/>
</dbReference>
<dbReference type="PANTHER" id="PTHR43537">
    <property type="entry name" value="TRANSCRIPTIONAL REGULATOR, GNTR FAMILY"/>
    <property type="match status" value="1"/>
</dbReference>
<keyword evidence="6" id="KW-1185">Reference proteome</keyword>
<evidence type="ECO:0000256" key="3">
    <source>
        <dbReference type="ARBA" id="ARBA00023163"/>
    </source>
</evidence>
<dbReference type="InterPro" id="IPR011711">
    <property type="entry name" value="GntR_C"/>
</dbReference>
<keyword evidence="1" id="KW-0805">Transcription regulation</keyword>
<dbReference type="SUPFAM" id="SSF46785">
    <property type="entry name" value="Winged helix' DNA-binding domain"/>
    <property type="match status" value="1"/>
</dbReference>
<name>A0A931F9Q0_9FIRM</name>
<organism evidence="5 6">
    <name type="scientific">Halonatronomonas betaini</name>
    <dbReference type="NCBI Taxonomy" id="2778430"/>
    <lineage>
        <taxon>Bacteria</taxon>
        <taxon>Bacillati</taxon>
        <taxon>Bacillota</taxon>
        <taxon>Clostridia</taxon>
        <taxon>Halanaerobiales</taxon>
        <taxon>Halarsenatibacteraceae</taxon>
        <taxon>Halonatronomonas</taxon>
    </lineage>
</organism>
<dbReference type="Pfam" id="PF07729">
    <property type="entry name" value="FCD"/>
    <property type="match status" value="1"/>
</dbReference>